<feature type="non-terminal residue" evidence="1">
    <location>
        <position position="1"/>
    </location>
</feature>
<gene>
    <name evidence="1" type="ORF">KI387_020621</name>
</gene>
<evidence type="ECO:0000313" key="2">
    <source>
        <dbReference type="Proteomes" id="UP000824469"/>
    </source>
</evidence>
<comment type="caution">
    <text evidence="1">The sequence shown here is derived from an EMBL/GenBank/DDBJ whole genome shotgun (WGS) entry which is preliminary data.</text>
</comment>
<reference evidence="1 2" key="1">
    <citation type="journal article" date="2021" name="Nat. Plants">
        <title>The Taxus genome provides insights into paclitaxel biosynthesis.</title>
        <authorList>
            <person name="Xiong X."/>
            <person name="Gou J."/>
            <person name="Liao Q."/>
            <person name="Li Y."/>
            <person name="Zhou Q."/>
            <person name="Bi G."/>
            <person name="Li C."/>
            <person name="Du R."/>
            <person name="Wang X."/>
            <person name="Sun T."/>
            <person name="Guo L."/>
            <person name="Liang H."/>
            <person name="Lu P."/>
            <person name="Wu Y."/>
            <person name="Zhang Z."/>
            <person name="Ro D.K."/>
            <person name="Shang Y."/>
            <person name="Huang S."/>
            <person name="Yan J."/>
        </authorList>
    </citation>
    <scope>NUCLEOTIDE SEQUENCE [LARGE SCALE GENOMIC DNA]</scope>
    <source>
        <strain evidence="1">Ta-2019</strain>
    </source>
</reference>
<feature type="non-terminal residue" evidence="1">
    <location>
        <position position="57"/>
    </location>
</feature>
<name>A0AA38G924_TAXCH</name>
<evidence type="ECO:0000313" key="1">
    <source>
        <dbReference type="EMBL" id="KAH9318852.1"/>
    </source>
</evidence>
<keyword evidence="2" id="KW-1185">Reference proteome</keyword>
<dbReference type="AlphaFoldDB" id="A0AA38G924"/>
<sequence>FLDYHRIQNKRHKVGMHFPISIGMYSCPNIHKAKNVDVEMAEVTLRNFHPQTNFDYW</sequence>
<dbReference type="EMBL" id="JAHRHJ020000004">
    <property type="protein sequence ID" value="KAH9318852.1"/>
    <property type="molecule type" value="Genomic_DNA"/>
</dbReference>
<organism evidence="1 2">
    <name type="scientific">Taxus chinensis</name>
    <name type="common">Chinese yew</name>
    <name type="synonym">Taxus wallichiana var. chinensis</name>
    <dbReference type="NCBI Taxonomy" id="29808"/>
    <lineage>
        <taxon>Eukaryota</taxon>
        <taxon>Viridiplantae</taxon>
        <taxon>Streptophyta</taxon>
        <taxon>Embryophyta</taxon>
        <taxon>Tracheophyta</taxon>
        <taxon>Spermatophyta</taxon>
        <taxon>Pinopsida</taxon>
        <taxon>Pinidae</taxon>
        <taxon>Conifers II</taxon>
        <taxon>Cupressales</taxon>
        <taxon>Taxaceae</taxon>
        <taxon>Taxus</taxon>
    </lineage>
</organism>
<proteinExistence type="predicted"/>
<protein>
    <submittedName>
        <fullName evidence="1">Uncharacterized protein</fullName>
    </submittedName>
</protein>
<dbReference type="Proteomes" id="UP000824469">
    <property type="component" value="Unassembled WGS sequence"/>
</dbReference>
<accession>A0AA38G924</accession>